<dbReference type="EMBL" id="JBHSAY010000009">
    <property type="protein sequence ID" value="MFC4132585.1"/>
    <property type="molecule type" value="Genomic_DNA"/>
</dbReference>
<name>A0ABV8LNK0_9ACTN</name>
<reference evidence="2" key="1">
    <citation type="journal article" date="2019" name="Int. J. Syst. Evol. Microbiol.">
        <title>The Global Catalogue of Microorganisms (GCM) 10K type strain sequencing project: providing services to taxonomists for standard genome sequencing and annotation.</title>
        <authorList>
            <consortium name="The Broad Institute Genomics Platform"/>
            <consortium name="The Broad Institute Genome Sequencing Center for Infectious Disease"/>
            <person name="Wu L."/>
            <person name="Ma J."/>
        </authorList>
    </citation>
    <scope>NUCLEOTIDE SEQUENCE [LARGE SCALE GENOMIC DNA]</scope>
    <source>
        <strain evidence="2">CGMCC 4.7289</strain>
    </source>
</reference>
<protein>
    <submittedName>
        <fullName evidence="1">Uncharacterized protein</fullName>
    </submittedName>
</protein>
<organism evidence="1 2">
    <name type="scientific">Hamadaea flava</name>
    <dbReference type="NCBI Taxonomy" id="1742688"/>
    <lineage>
        <taxon>Bacteria</taxon>
        <taxon>Bacillati</taxon>
        <taxon>Actinomycetota</taxon>
        <taxon>Actinomycetes</taxon>
        <taxon>Micromonosporales</taxon>
        <taxon>Micromonosporaceae</taxon>
        <taxon>Hamadaea</taxon>
    </lineage>
</organism>
<keyword evidence="2" id="KW-1185">Reference proteome</keyword>
<sequence>MHERSKYGDPSGPKSGDGLHLWRARWWTQGSEPGWTAQWEDLGRC</sequence>
<evidence type="ECO:0000313" key="2">
    <source>
        <dbReference type="Proteomes" id="UP001595816"/>
    </source>
</evidence>
<dbReference type="Proteomes" id="UP001595816">
    <property type="component" value="Unassembled WGS sequence"/>
</dbReference>
<dbReference type="InterPro" id="IPR036573">
    <property type="entry name" value="CBM_sf_5/12"/>
</dbReference>
<accession>A0ABV8LNK0</accession>
<gene>
    <name evidence="1" type="ORF">ACFOZ4_18400</name>
</gene>
<comment type="caution">
    <text evidence="1">The sequence shown here is derived from an EMBL/GenBank/DDBJ whole genome shotgun (WGS) entry which is preliminary data.</text>
</comment>
<dbReference type="SUPFAM" id="SSF51055">
    <property type="entry name" value="Carbohydrate binding domain"/>
    <property type="match status" value="1"/>
</dbReference>
<dbReference type="Gene3D" id="2.10.10.20">
    <property type="entry name" value="Carbohydrate-binding module superfamily 5/12"/>
    <property type="match status" value="1"/>
</dbReference>
<evidence type="ECO:0000313" key="1">
    <source>
        <dbReference type="EMBL" id="MFC4132585.1"/>
    </source>
</evidence>
<proteinExistence type="predicted"/>